<evidence type="ECO:0008006" key="3">
    <source>
        <dbReference type="Google" id="ProtNLM"/>
    </source>
</evidence>
<proteinExistence type="predicted"/>
<reference evidence="1 2" key="1">
    <citation type="submission" date="2017-05" db="EMBL/GenBank/DDBJ databases">
        <authorList>
            <person name="Varghese N."/>
            <person name="Submissions S."/>
        </authorList>
    </citation>
    <scope>NUCLEOTIDE SEQUENCE [LARGE SCALE GENOMIC DNA]</scope>
    <source>
        <strain evidence="1 2">MACB1020</strain>
    </source>
</reference>
<protein>
    <recommendedName>
        <fullName evidence="3">N-acetyltransferase domain-containing protein</fullName>
    </recommendedName>
</protein>
<sequence length="165" mass="19383">MKIQERILTDSDINEIIEILRRVNFEENFNYLNPFISKHTFNELILRESFFNCTIFVYGEFIDEKLSKIAYYQLPDVATLSKSATLYLLGCENTSTPINMFLYNSILNLTKVFPDISKIKINIKSNMSNLKSLLKLMNDIGFKKEIELKEEFDDADLLIYSYFIN</sequence>
<evidence type="ECO:0000313" key="1">
    <source>
        <dbReference type="EMBL" id="SMR92589.1"/>
    </source>
</evidence>
<dbReference type="RefSeq" id="WP_015908344.1">
    <property type="nucleotide sequence ID" value="NZ_FUZJ01000001.1"/>
</dbReference>
<gene>
    <name evidence="1" type="ORF">SAMN05216240_1098</name>
</gene>
<dbReference type="GeneID" id="31773319"/>
<comment type="caution">
    <text evidence="1">The sequence shown here is derived from an EMBL/GenBank/DDBJ whole genome shotgun (WGS) entry which is preliminary data.</text>
</comment>
<name>A0ABY1S7N9_CALBS</name>
<dbReference type="Proteomes" id="UP000196803">
    <property type="component" value="Unassembled WGS sequence"/>
</dbReference>
<organism evidence="1 2">
    <name type="scientific">Caldicellulosiruptor bescii</name>
    <name type="common">Anaerocellum thermophilum</name>
    <dbReference type="NCBI Taxonomy" id="31899"/>
    <lineage>
        <taxon>Bacteria</taxon>
        <taxon>Bacillati</taxon>
        <taxon>Bacillota</taxon>
        <taxon>Bacillota incertae sedis</taxon>
        <taxon>Caldicellulosiruptorales</taxon>
        <taxon>Caldicellulosiruptoraceae</taxon>
        <taxon>Caldicellulosiruptor</taxon>
    </lineage>
</organism>
<keyword evidence="2" id="KW-1185">Reference proteome</keyword>
<evidence type="ECO:0000313" key="2">
    <source>
        <dbReference type="Proteomes" id="UP000196803"/>
    </source>
</evidence>
<dbReference type="EMBL" id="FXXC01000001">
    <property type="protein sequence ID" value="SMR92589.1"/>
    <property type="molecule type" value="Genomic_DNA"/>
</dbReference>
<accession>A0ABY1S7N9</accession>